<dbReference type="EMBL" id="CAJOBA010002969">
    <property type="protein sequence ID" value="CAF3665882.1"/>
    <property type="molecule type" value="Genomic_DNA"/>
</dbReference>
<dbReference type="Proteomes" id="UP000682733">
    <property type="component" value="Unassembled WGS sequence"/>
</dbReference>
<name>A0A8S2DFB4_9BILA</name>
<keyword evidence="6 7" id="KW-0472">Membrane</keyword>
<dbReference type="Pfam" id="PF19055">
    <property type="entry name" value="ABC2_membrane_7"/>
    <property type="match status" value="1"/>
</dbReference>
<proteinExistence type="inferred from homology"/>
<dbReference type="InterPro" id="IPR013525">
    <property type="entry name" value="ABC2_TM"/>
</dbReference>
<feature type="transmembrane region" description="Helical" evidence="7">
    <location>
        <begin position="426"/>
        <end position="452"/>
    </location>
</feature>
<evidence type="ECO:0000256" key="2">
    <source>
        <dbReference type="ARBA" id="ARBA00005814"/>
    </source>
</evidence>
<dbReference type="PROSITE" id="PS50893">
    <property type="entry name" value="ABC_TRANSPORTER_2"/>
    <property type="match status" value="1"/>
</dbReference>
<dbReference type="PANTHER" id="PTHR48041:SF139">
    <property type="entry name" value="PROTEIN SCARLET"/>
    <property type="match status" value="1"/>
</dbReference>
<comment type="similarity">
    <text evidence="2">Belongs to the ABC transporter superfamily. ABCG family. Eye pigment precursor importer (TC 3.A.1.204) subfamily.</text>
</comment>
<dbReference type="GO" id="GO:0005524">
    <property type="term" value="F:ATP binding"/>
    <property type="evidence" value="ECO:0007669"/>
    <property type="project" value="InterPro"/>
</dbReference>
<dbReference type="SUPFAM" id="SSF52540">
    <property type="entry name" value="P-loop containing nucleoside triphosphate hydrolases"/>
    <property type="match status" value="1"/>
</dbReference>
<feature type="transmembrane region" description="Helical" evidence="7">
    <location>
        <begin position="355"/>
        <end position="373"/>
    </location>
</feature>
<evidence type="ECO:0000313" key="10">
    <source>
        <dbReference type="EMBL" id="CAF3665882.1"/>
    </source>
</evidence>
<evidence type="ECO:0000256" key="1">
    <source>
        <dbReference type="ARBA" id="ARBA00004141"/>
    </source>
</evidence>
<evidence type="ECO:0000259" key="8">
    <source>
        <dbReference type="PROSITE" id="PS50893"/>
    </source>
</evidence>
<dbReference type="Pfam" id="PF00005">
    <property type="entry name" value="ABC_tran"/>
    <property type="match status" value="1"/>
</dbReference>
<dbReference type="InterPro" id="IPR003439">
    <property type="entry name" value="ABC_transporter-like_ATP-bd"/>
</dbReference>
<comment type="caution">
    <text evidence="9">The sequence shown here is derived from an EMBL/GenBank/DDBJ whole genome shotgun (WGS) entry which is preliminary data.</text>
</comment>
<dbReference type="AlphaFoldDB" id="A0A8S2DFB4"/>
<gene>
    <name evidence="9" type="ORF">OVA965_LOCUS8684</name>
    <name evidence="10" type="ORF">TMI583_LOCUS8680</name>
</gene>
<dbReference type="Proteomes" id="UP000677228">
    <property type="component" value="Unassembled WGS sequence"/>
</dbReference>
<dbReference type="InterPro" id="IPR050352">
    <property type="entry name" value="ABCG_transporters"/>
</dbReference>
<dbReference type="GO" id="GO:0016887">
    <property type="term" value="F:ATP hydrolysis activity"/>
    <property type="evidence" value="ECO:0007669"/>
    <property type="project" value="InterPro"/>
</dbReference>
<dbReference type="Pfam" id="PF01061">
    <property type="entry name" value="ABC2_membrane"/>
    <property type="match status" value="1"/>
</dbReference>
<feature type="transmembrane region" description="Helical" evidence="7">
    <location>
        <begin position="517"/>
        <end position="540"/>
    </location>
</feature>
<evidence type="ECO:0000313" key="9">
    <source>
        <dbReference type="EMBL" id="CAF0882284.1"/>
    </source>
</evidence>
<feature type="domain" description="ABC transporter" evidence="8">
    <location>
        <begin position="12"/>
        <end position="243"/>
    </location>
</feature>
<keyword evidence="3" id="KW-0813">Transport</keyword>
<dbReference type="GO" id="GO:0005886">
    <property type="term" value="C:plasma membrane"/>
    <property type="evidence" value="ECO:0007669"/>
    <property type="project" value="TreeGrafter"/>
</dbReference>
<dbReference type="InterPro" id="IPR043926">
    <property type="entry name" value="ABCG_dom"/>
</dbReference>
<evidence type="ECO:0000256" key="3">
    <source>
        <dbReference type="ARBA" id="ARBA00022448"/>
    </source>
</evidence>
<dbReference type="EMBL" id="CAJNOK010002968">
    <property type="protein sequence ID" value="CAF0882284.1"/>
    <property type="molecule type" value="Genomic_DNA"/>
</dbReference>
<feature type="transmembrane region" description="Helical" evidence="7">
    <location>
        <begin position="459"/>
        <end position="484"/>
    </location>
</feature>
<keyword evidence="5 7" id="KW-1133">Transmembrane helix</keyword>
<comment type="subcellular location">
    <subcellularLocation>
        <location evidence="1">Membrane</location>
        <topology evidence="1">Multi-pass membrane protein</topology>
    </subcellularLocation>
</comment>
<dbReference type="PANTHER" id="PTHR48041">
    <property type="entry name" value="ABC TRANSPORTER G FAMILY MEMBER 28"/>
    <property type="match status" value="1"/>
</dbReference>
<protein>
    <recommendedName>
        <fullName evidence="8">ABC transporter domain-containing protein</fullName>
    </recommendedName>
</protein>
<dbReference type="GO" id="GO:0140359">
    <property type="term" value="F:ABC-type transporter activity"/>
    <property type="evidence" value="ECO:0007669"/>
    <property type="project" value="InterPro"/>
</dbReference>
<dbReference type="Gene3D" id="3.40.50.300">
    <property type="entry name" value="P-loop containing nucleotide triphosphate hydrolases"/>
    <property type="match status" value="1"/>
</dbReference>
<accession>A0A8S2DFB4</accession>
<feature type="transmembrane region" description="Helical" evidence="7">
    <location>
        <begin position="385"/>
        <end position="406"/>
    </location>
</feature>
<evidence type="ECO:0000256" key="5">
    <source>
        <dbReference type="ARBA" id="ARBA00022989"/>
    </source>
</evidence>
<organism evidence="9 11">
    <name type="scientific">Didymodactylos carnosus</name>
    <dbReference type="NCBI Taxonomy" id="1234261"/>
    <lineage>
        <taxon>Eukaryota</taxon>
        <taxon>Metazoa</taxon>
        <taxon>Spiralia</taxon>
        <taxon>Gnathifera</taxon>
        <taxon>Rotifera</taxon>
        <taxon>Eurotatoria</taxon>
        <taxon>Bdelloidea</taxon>
        <taxon>Philodinida</taxon>
        <taxon>Philodinidae</taxon>
        <taxon>Didymodactylos</taxon>
    </lineage>
</organism>
<dbReference type="InterPro" id="IPR027417">
    <property type="entry name" value="P-loop_NTPase"/>
</dbReference>
<dbReference type="PROSITE" id="PS00211">
    <property type="entry name" value="ABC_TRANSPORTER_1"/>
    <property type="match status" value="1"/>
</dbReference>
<reference evidence="9" key="1">
    <citation type="submission" date="2021-02" db="EMBL/GenBank/DDBJ databases">
        <authorList>
            <person name="Nowell W R."/>
        </authorList>
    </citation>
    <scope>NUCLEOTIDE SEQUENCE</scope>
</reference>
<evidence type="ECO:0000256" key="7">
    <source>
        <dbReference type="SAM" id="Phobius"/>
    </source>
</evidence>
<sequence length="618" mass="70074">MHKKTVDSERNLLIESVDNYNSTETVQSNNERIYLTWENISAHVDVKALAPSSPGFSGTLKKHLGLNYMQTKKQLLYNLSGYAIPGNILAILGSSGAGSAMLRMKSTISDSDRYTRVQEVIATLDLERCQNTIIGIPGKLKGISGGELKRLTFASVILNDPQLLIIDEPTSGLDSHLAKSIVYTIKKLALSGKTIITVIHQPTSEIYSLIDSICLLVGGKQAYFGVRDSAIDMFSSLGRQCPNNYNPAEYYLTQLASATSSNGNSKQDNSEFIVKCVETFQQSTYNQLLMETITDIKQISYNELSFAVKYNEFISSESQKESELDYESNFFRQMKWLLWRAFKSGARDPVRTTNLLSKLVIVAIIYGLLYFQITKTQEGVQNMNALSLNIINSAIRACTLVVVLTIPLDCRQVFRDYRRRLYSVHAYYICKVITDLPYFIIMSWVFVTIVYFMTHMRNYFLLSAVIIILTISGTAFASVVAALSSTVETALLYVLPSQQVFLHVSGFFINNASIPSYVLWLQFISIYYYGYSLVLILQWANVSHIKCDSSGPCFRNGTQILRYNDIPPHHFTFYLYMHATLLVQYRSTDIDQYWYYTYNMMIISVIDDDMMMCGNDNK</sequence>
<evidence type="ECO:0000256" key="4">
    <source>
        <dbReference type="ARBA" id="ARBA00022692"/>
    </source>
</evidence>
<evidence type="ECO:0000256" key="6">
    <source>
        <dbReference type="ARBA" id="ARBA00023136"/>
    </source>
</evidence>
<keyword evidence="4 7" id="KW-0812">Transmembrane</keyword>
<dbReference type="InterPro" id="IPR017871">
    <property type="entry name" value="ABC_transporter-like_CS"/>
</dbReference>
<evidence type="ECO:0000313" key="11">
    <source>
        <dbReference type="Proteomes" id="UP000677228"/>
    </source>
</evidence>